<accession>A0A0D9QQ13</accession>
<protein>
    <submittedName>
        <fullName evidence="2">Uncharacterized protein</fullName>
    </submittedName>
</protein>
<evidence type="ECO:0000313" key="3">
    <source>
        <dbReference type="Proteomes" id="UP000054561"/>
    </source>
</evidence>
<evidence type="ECO:0000313" key="2">
    <source>
        <dbReference type="EMBL" id="KJP87776.1"/>
    </source>
</evidence>
<sequence>MSQPNKKITKARIEGVKSADLEIFKSSLIPFNATVEKYRDKEEIAIVTFKVGIEKKHLDGIGNYIVKPMEFEDEPGEQTLRKRNTNLICDRIVVDEHDIIKFFLNSTVIAPIVFVLLSLLIFFSIF</sequence>
<organism evidence="2 3">
    <name type="scientific">Plasmodium fragile</name>
    <dbReference type="NCBI Taxonomy" id="5857"/>
    <lineage>
        <taxon>Eukaryota</taxon>
        <taxon>Sar</taxon>
        <taxon>Alveolata</taxon>
        <taxon>Apicomplexa</taxon>
        <taxon>Aconoidasida</taxon>
        <taxon>Haemosporida</taxon>
        <taxon>Plasmodiidae</taxon>
        <taxon>Plasmodium</taxon>
        <taxon>Plasmodium (Plasmodium)</taxon>
    </lineage>
</organism>
<keyword evidence="1" id="KW-0472">Membrane</keyword>
<proteinExistence type="predicted"/>
<keyword evidence="3" id="KW-1185">Reference proteome</keyword>
<dbReference type="AlphaFoldDB" id="A0A0D9QQ13"/>
<dbReference type="RefSeq" id="XP_012335580.1">
    <property type="nucleotide sequence ID" value="XM_012480157.1"/>
</dbReference>
<keyword evidence="1" id="KW-1133">Transmembrane helix</keyword>
<evidence type="ECO:0000256" key="1">
    <source>
        <dbReference type="SAM" id="Phobius"/>
    </source>
</evidence>
<name>A0A0D9QQ13_PLAFR</name>
<dbReference type="VEuPathDB" id="PlasmoDB:AK88_02532"/>
<reference evidence="2 3" key="1">
    <citation type="submission" date="2014-03" db="EMBL/GenBank/DDBJ databases">
        <title>The Genome Sequence of Plasmodium fragile nilgiri.</title>
        <authorList>
            <consortium name="The Broad Institute Genomics Platform"/>
            <consortium name="The Broad Institute Genome Sequencing Center for Infectious Disease"/>
            <person name="Neafsey D."/>
            <person name="Duraisingh M."/>
            <person name="Young S.K."/>
            <person name="Zeng Q."/>
            <person name="Gargeya S."/>
            <person name="Abouelleil A."/>
            <person name="Alvarado L."/>
            <person name="Chapman S.B."/>
            <person name="Gainer-Dewar J."/>
            <person name="Goldberg J."/>
            <person name="Griggs A."/>
            <person name="Gujja S."/>
            <person name="Hansen M."/>
            <person name="Howarth C."/>
            <person name="Imamovic A."/>
            <person name="Larimer J."/>
            <person name="Pearson M."/>
            <person name="Poon T.W."/>
            <person name="Priest M."/>
            <person name="Roberts A."/>
            <person name="Saif S."/>
            <person name="Shea T."/>
            <person name="Sykes S."/>
            <person name="Wortman J."/>
            <person name="Nusbaum C."/>
            <person name="Birren B."/>
        </authorList>
    </citation>
    <scope>NUCLEOTIDE SEQUENCE [LARGE SCALE GENOMIC DNA]</scope>
    <source>
        <strain evidence="3">nilgiri</strain>
    </source>
</reference>
<dbReference type="GeneID" id="24267846"/>
<dbReference type="Proteomes" id="UP000054561">
    <property type="component" value="Unassembled WGS sequence"/>
</dbReference>
<gene>
    <name evidence="2" type="ORF">AK88_02532</name>
</gene>
<feature type="transmembrane region" description="Helical" evidence="1">
    <location>
        <begin position="102"/>
        <end position="125"/>
    </location>
</feature>
<keyword evidence="1" id="KW-0812">Transmembrane</keyword>
<dbReference type="EMBL" id="KQ001669">
    <property type="protein sequence ID" value="KJP87776.1"/>
    <property type="molecule type" value="Genomic_DNA"/>
</dbReference>
<dbReference type="OrthoDB" id="391710at2759"/>
<dbReference type="OMA" id="DEHDIIK"/>